<dbReference type="AlphaFoldDB" id="A0A8T1IZF3"/>
<protein>
    <recommendedName>
        <fullName evidence="2">Calponin-homology (CH) domain-containing protein</fullName>
    </recommendedName>
</protein>
<feature type="domain" description="Calponin-homology (CH)" evidence="2">
    <location>
        <begin position="3"/>
        <end position="110"/>
    </location>
</feature>
<feature type="compositionally biased region" description="Polar residues" evidence="1">
    <location>
        <begin position="214"/>
        <end position="232"/>
    </location>
</feature>
<organism evidence="3 4">
    <name type="scientific">Phytophthora cactorum</name>
    <dbReference type="NCBI Taxonomy" id="29920"/>
    <lineage>
        <taxon>Eukaryota</taxon>
        <taxon>Sar</taxon>
        <taxon>Stramenopiles</taxon>
        <taxon>Oomycota</taxon>
        <taxon>Peronosporomycetes</taxon>
        <taxon>Peronosporales</taxon>
        <taxon>Peronosporaceae</taxon>
        <taxon>Phytophthora</taxon>
    </lineage>
</organism>
<dbReference type="EMBL" id="RCMV01000004">
    <property type="protein sequence ID" value="KAG3229168.1"/>
    <property type="molecule type" value="Genomic_DNA"/>
</dbReference>
<dbReference type="GO" id="GO:0051015">
    <property type="term" value="F:actin filament binding"/>
    <property type="evidence" value="ECO:0007669"/>
    <property type="project" value="TreeGrafter"/>
</dbReference>
<dbReference type="PANTHER" id="PTHR47385">
    <property type="entry name" value="CALPONIN"/>
    <property type="match status" value="1"/>
</dbReference>
<dbReference type="CDD" id="cd00014">
    <property type="entry name" value="CH_SF"/>
    <property type="match status" value="1"/>
</dbReference>
<dbReference type="GO" id="GO:0007015">
    <property type="term" value="P:actin filament organization"/>
    <property type="evidence" value="ECO:0007669"/>
    <property type="project" value="TreeGrafter"/>
</dbReference>
<feature type="compositionally biased region" description="Pro residues" evidence="1">
    <location>
        <begin position="198"/>
        <end position="207"/>
    </location>
</feature>
<dbReference type="PANTHER" id="PTHR47385:SF14">
    <property type="entry name" value="TRANSGELIN"/>
    <property type="match status" value="1"/>
</dbReference>
<dbReference type="InterPro" id="IPR001715">
    <property type="entry name" value="CH_dom"/>
</dbReference>
<dbReference type="Pfam" id="PF00307">
    <property type="entry name" value="CH"/>
    <property type="match status" value="1"/>
</dbReference>
<dbReference type="SMART" id="SM00033">
    <property type="entry name" value="CH"/>
    <property type="match status" value="1"/>
</dbReference>
<feature type="compositionally biased region" description="Pro residues" evidence="1">
    <location>
        <begin position="258"/>
        <end position="279"/>
    </location>
</feature>
<accession>A0A8T1IZF3</accession>
<feature type="compositionally biased region" description="Polar residues" evidence="1">
    <location>
        <begin position="141"/>
        <end position="151"/>
    </location>
</feature>
<dbReference type="GO" id="GO:0015629">
    <property type="term" value="C:actin cytoskeleton"/>
    <property type="evidence" value="ECO:0007669"/>
    <property type="project" value="TreeGrafter"/>
</dbReference>
<feature type="non-terminal residue" evidence="3">
    <location>
        <position position="365"/>
    </location>
</feature>
<dbReference type="InterPro" id="IPR036872">
    <property type="entry name" value="CH_dom_sf"/>
</dbReference>
<feature type="compositionally biased region" description="Pro residues" evidence="1">
    <location>
        <begin position="176"/>
        <end position="186"/>
    </location>
</feature>
<dbReference type="PROSITE" id="PS50021">
    <property type="entry name" value="CH"/>
    <property type="match status" value="1"/>
</dbReference>
<dbReference type="SUPFAM" id="SSF47576">
    <property type="entry name" value="Calponin-homology domain, CH-domain"/>
    <property type="match status" value="1"/>
</dbReference>
<feature type="region of interest" description="Disordered" evidence="1">
    <location>
        <begin position="118"/>
        <end position="365"/>
    </location>
</feature>
<reference evidence="3" key="1">
    <citation type="submission" date="2018-05" db="EMBL/GenBank/DDBJ databases">
        <title>Effector identification in a new, highly contiguous assembly of the strawberry crown rot pathogen Phytophthora cactorum.</title>
        <authorList>
            <person name="Armitage A.D."/>
            <person name="Nellist C.F."/>
            <person name="Bates H."/>
            <person name="Vickerstaff R.J."/>
            <person name="Harrison R.J."/>
        </authorList>
    </citation>
    <scope>NUCLEOTIDE SEQUENCE</scope>
    <source>
        <strain evidence="3">P421</strain>
    </source>
</reference>
<name>A0A8T1IZF3_9STRA</name>
<dbReference type="VEuPathDB" id="FungiDB:PC110_g1869"/>
<evidence type="ECO:0000313" key="3">
    <source>
        <dbReference type="EMBL" id="KAG3229168.1"/>
    </source>
</evidence>
<feature type="compositionally biased region" description="Low complexity" evidence="1">
    <location>
        <begin position="128"/>
        <end position="139"/>
    </location>
</feature>
<evidence type="ECO:0000313" key="4">
    <source>
        <dbReference type="Proteomes" id="UP000760860"/>
    </source>
</evidence>
<proteinExistence type="predicted"/>
<dbReference type="Proteomes" id="UP000760860">
    <property type="component" value="Unassembled WGS sequence"/>
</dbReference>
<evidence type="ECO:0000259" key="2">
    <source>
        <dbReference type="PROSITE" id="PS50021"/>
    </source>
</evidence>
<dbReference type="Gene3D" id="1.10.418.10">
    <property type="entry name" value="Calponin-like domain"/>
    <property type="match status" value="1"/>
</dbReference>
<comment type="caution">
    <text evidence="3">The sequence shown here is derived from an EMBL/GenBank/DDBJ whole genome shotgun (WGS) entry which is preliminary data.</text>
</comment>
<dbReference type="InterPro" id="IPR050606">
    <property type="entry name" value="Calponin-like"/>
</dbReference>
<sequence>MTVRRTEELQEWICSVTATANDHGEHLSVMLRDGQLLCLLANGVDPTANLKVNKLNTVFHSKANIRLFLEWCKKQGLNEGEIFQPDELLDAGADFGTVLETLSILFDRFGTIGYTGEYEEDPVSDAESMTSTGSSQGTSPVKKTNSNNKLTNFMKGGFLSRKKKSSKKVVDKSPERTPPSTPPPMSPQLGAVMLSPSGSPPSTPVEPPPKDSRSNSGGANANRLNAFLNQVPASHGSPLTHVERPSGPPKKANTARKPPAPKPQPTVRRPPSPKQPPKSQPTGGDARNKFAAFMKSNPPAVETTPAAGPYAGSGGSNLKSSVSPTAGDKPLSPPKSAPVRGRKTSSDQFAQRKAVFTQGNSSPKP</sequence>
<evidence type="ECO:0000256" key="1">
    <source>
        <dbReference type="SAM" id="MobiDB-lite"/>
    </source>
</evidence>
<gene>
    <name evidence="3" type="ORF">PC129_g290</name>
</gene>